<dbReference type="Gene3D" id="2.130.10.10">
    <property type="entry name" value="YVTN repeat-like/Quinoprotein amine dehydrogenase"/>
    <property type="match status" value="3"/>
</dbReference>
<dbReference type="PROSITE" id="PS51257">
    <property type="entry name" value="PROKAR_LIPOPROTEIN"/>
    <property type="match status" value="1"/>
</dbReference>
<reference evidence="4 5" key="1">
    <citation type="submission" date="2016-11" db="EMBL/GenBank/DDBJ databases">
        <title>Paenibacillus species isolates.</title>
        <authorList>
            <person name="Beno S.M."/>
        </authorList>
    </citation>
    <scope>NUCLEOTIDE SEQUENCE [LARGE SCALE GENOMIC DNA]</scope>
    <source>
        <strain evidence="4 5">FSL R5-0378</strain>
    </source>
</reference>
<dbReference type="SUPFAM" id="SSF110296">
    <property type="entry name" value="Oligoxyloglucan reducing end-specific cellobiohydrolase"/>
    <property type="match status" value="2"/>
</dbReference>
<dbReference type="CDD" id="cd15482">
    <property type="entry name" value="Sialidase_non-viral"/>
    <property type="match status" value="1"/>
</dbReference>
<dbReference type="InterPro" id="IPR036278">
    <property type="entry name" value="Sialidase_sf"/>
</dbReference>
<protein>
    <recommendedName>
        <fullName evidence="3">Photosynthesis system II assembly factor Ycf48/Hcf136-like domain-containing protein</fullName>
    </recommendedName>
</protein>
<dbReference type="GO" id="GO:0009523">
    <property type="term" value="C:photosystem II"/>
    <property type="evidence" value="ECO:0007669"/>
    <property type="project" value="UniProtKB-KW"/>
</dbReference>
<dbReference type="Pfam" id="PF14870">
    <property type="entry name" value="PSII_BNR"/>
    <property type="match status" value="1"/>
</dbReference>
<dbReference type="InterPro" id="IPR015943">
    <property type="entry name" value="WD40/YVTN_repeat-like_dom_sf"/>
</dbReference>
<evidence type="ECO:0000256" key="1">
    <source>
        <dbReference type="ARBA" id="ARBA00022531"/>
    </source>
</evidence>
<dbReference type="EMBL" id="MRTP01000001">
    <property type="protein sequence ID" value="OMF57590.1"/>
    <property type="molecule type" value="Genomic_DNA"/>
</dbReference>
<organism evidence="4 5">
    <name type="scientific">Paenibacillus rhizosphaerae</name>
    <dbReference type="NCBI Taxonomy" id="297318"/>
    <lineage>
        <taxon>Bacteria</taxon>
        <taxon>Bacillati</taxon>
        <taxon>Bacillota</taxon>
        <taxon>Bacilli</taxon>
        <taxon>Bacillales</taxon>
        <taxon>Paenibacillaceae</taxon>
        <taxon>Paenibacillus</taxon>
    </lineage>
</organism>
<dbReference type="PANTHER" id="PTHR47199">
    <property type="entry name" value="PHOTOSYSTEM II STABILITY/ASSEMBLY FACTOR HCF136, CHLOROPLASTIC"/>
    <property type="match status" value="1"/>
</dbReference>
<keyword evidence="5" id="KW-1185">Reference proteome</keyword>
<feature type="domain" description="Photosynthesis system II assembly factor Ycf48/Hcf136-like" evidence="3">
    <location>
        <begin position="409"/>
        <end position="541"/>
    </location>
</feature>
<proteinExistence type="predicted"/>
<evidence type="ECO:0000313" key="4">
    <source>
        <dbReference type="EMBL" id="OMF57590.1"/>
    </source>
</evidence>
<evidence type="ECO:0000313" key="5">
    <source>
        <dbReference type="Proteomes" id="UP000187172"/>
    </source>
</evidence>
<dbReference type="STRING" id="297318.BK138_03035"/>
<evidence type="ECO:0000259" key="3">
    <source>
        <dbReference type="Pfam" id="PF14870"/>
    </source>
</evidence>
<name>A0A1R1F0J3_9BACL</name>
<comment type="caution">
    <text evidence="4">The sequence shown here is derived from an EMBL/GenBank/DDBJ whole genome shotgun (WGS) entry which is preliminary data.</text>
</comment>
<evidence type="ECO:0000256" key="2">
    <source>
        <dbReference type="ARBA" id="ARBA00023276"/>
    </source>
</evidence>
<dbReference type="GO" id="GO:0015979">
    <property type="term" value="P:photosynthesis"/>
    <property type="evidence" value="ECO:0007669"/>
    <property type="project" value="UniProtKB-KW"/>
</dbReference>
<keyword evidence="1" id="KW-0602">Photosynthesis</keyword>
<dbReference type="AlphaFoldDB" id="A0A1R1F0J3"/>
<sequence>MFFARMKEALNMRIRRRHFRAAVLVSIVAAVLTGCAKGTEPAAAALSSADIPIQPQQGKELIWNGNIPYDLPVIDFVDSINGFAVKERTDAQLRLLSTQDGGTQWQEQNLPGKYIRSLDFINAKTGYALVEDNCSSSAGQLQCKQIRLLKTGDGGRSWITKWKSESQEEHSQGNPVLRKLSFVNEESGAMLVNGRLLLTQDGGNHFQTAVFGIQDFKPISTSFPKAGTGYVVGTVGKDDTKLAVVKTNNGGRTWSKQLDLSAKDSPLSAFQIQFASENTGWLLTNEKGMLSGDVYRTVDGGKHWTKMSTQRTGRPYVNGIQLIDGKSGVISLHPGAGPIEGGIWLTKDGGRSFTRVSKAVAVNQVQMVSAKVIWAAVDGMNGSDFLIHSTDGGISWQESYPISEPFGSPTEDMAFINRQHGFGIGTQLDSGKVLKTIDGGASWKIIASLDSYIRLEKISFVSEKEGFMMAFRDKDPQHVLLKTQDGGLTWHEVFSESLNKLGISDVSAFRFFDTNHGVLFATGEGKTIYRTSDGGKTWGKTLVSKEISEMQVSLTSYTSGWLLKQTDTKGSLELIRFGADHPEETVLTLDKDWYPDAVYFSDETHGYMLFEDFEATDGVITRLLMTADGGRTWTDHPFPADAEMVDVRSIGFSDPQHGWIQFLQGTAVTADGGLSWSVQQ</sequence>
<dbReference type="InterPro" id="IPR028203">
    <property type="entry name" value="PSII_CF48-like_dom"/>
</dbReference>
<dbReference type="Proteomes" id="UP000187172">
    <property type="component" value="Unassembled WGS sequence"/>
</dbReference>
<dbReference type="PANTHER" id="PTHR47199:SF2">
    <property type="entry name" value="PHOTOSYSTEM II STABILITY_ASSEMBLY FACTOR HCF136, CHLOROPLASTIC"/>
    <property type="match status" value="1"/>
</dbReference>
<gene>
    <name evidence="4" type="ORF">BK138_03035</name>
</gene>
<dbReference type="SUPFAM" id="SSF50939">
    <property type="entry name" value="Sialidases"/>
    <property type="match status" value="1"/>
</dbReference>
<accession>A0A1R1F0J3</accession>
<keyword evidence="2" id="KW-0604">Photosystem II</keyword>